<keyword evidence="3 5" id="KW-0378">Hydrolase</keyword>
<dbReference type="AlphaFoldDB" id="A0A7W8BSD9"/>
<keyword evidence="2 5" id="KW-0645">Protease</keyword>
<keyword evidence="10" id="KW-1185">Reference proteome</keyword>
<keyword evidence="4 5" id="KW-0720">Serine protease</keyword>
<dbReference type="PRINTS" id="PR00723">
    <property type="entry name" value="SUBTILISIN"/>
</dbReference>
<protein>
    <submittedName>
        <fullName evidence="9">Subtilisin family serine protease</fullName>
    </submittedName>
</protein>
<feature type="domain" description="Peptidase S8/S53" evidence="8">
    <location>
        <begin position="179"/>
        <end position="425"/>
    </location>
</feature>
<dbReference type="PROSITE" id="PS00136">
    <property type="entry name" value="SUBTILASE_ASP"/>
    <property type="match status" value="1"/>
</dbReference>
<dbReference type="InterPro" id="IPR023827">
    <property type="entry name" value="Peptidase_S8_Asp-AS"/>
</dbReference>
<dbReference type="InterPro" id="IPR000209">
    <property type="entry name" value="Peptidase_S8/S53_dom"/>
</dbReference>
<dbReference type="GO" id="GO:0004252">
    <property type="term" value="F:serine-type endopeptidase activity"/>
    <property type="evidence" value="ECO:0007669"/>
    <property type="project" value="UniProtKB-UniRule"/>
</dbReference>
<dbReference type="Proteomes" id="UP000568022">
    <property type="component" value="Unassembled WGS sequence"/>
</dbReference>
<feature type="region of interest" description="Disordered" evidence="7">
    <location>
        <begin position="1"/>
        <end position="22"/>
    </location>
</feature>
<dbReference type="PANTHER" id="PTHR43806">
    <property type="entry name" value="PEPTIDASE S8"/>
    <property type="match status" value="1"/>
</dbReference>
<name>A0A7W8BSD9_9ACTN</name>
<dbReference type="GO" id="GO:0006508">
    <property type="term" value="P:proteolysis"/>
    <property type="evidence" value="ECO:0007669"/>
    <property type="project" value="UniProtKB-KW"/>
</dbReference>
<dbReference type="SUPFAM" id="SSF52743">
    <property type="entry name" value="Subtilisin-like"/>
    <property type="match status" value="1"/>
</dbReference>
<sequence length="441" mass="45258">MNGPTGDPRANSPSGPKLTGNAKRTYTGRYVVLLDQREPNQGLETLRSAAGITTVERVSGAAPDDSTQLLARADASVLFDNLGVAVVETEPDQRHALVTAAEADPTIIAAEPERYVYASVITEAERTTTHFFPAYRSDDEEIARQARARAAVFIGPAWDEMNTTWGIQAIRANSSTLTGHDVKIAVLDTGVDTDHPDLTGCVKETASFVPGETVDDGNGHGTHCIGTVAGPADPANAIRYGVAVGAGVLAGKVLSNEGEGTDGQILAGMSWAVSRGARVISLSLGAEAEPGEPFPQTYENVALRALRLGTVVVAAAGNESRRPGMVKPVGRPANCPSILAVAALGQDLATAYFSCGAINGEGGEVNIAAPGVGVLSAAPGGTYATMAGTSMATPHVAGALALFAEAHPDDSADELCGRLLSSAHPLPQPVEDIGTGLLQAP</sequence>
<evidence type="ECO:0000256" key="4">
    <source>
        <dbReference type="ARBA" id="ARBA00022825"/>
    </source>
</evidence>
<evidence type="ECO:0000256" key="3">
    <source>
        <dbReference type="ARBA" id="ARBA00022801"/>
    </source>
</evidence>
<proteinExistence type="inferred from homology"/>
<comment type="caution">
    <text evidence="9">The sequence shown here is derived from an EMBL/GenBank/DDBJ whole genome shotgun (WGS) entry which is preliminary data.</text>
</comment>
<gene>
    <name evidence="9" type="ORF">FHS32_005514</name>
</gene>
<dbReference type="PROSITE" id="PS00138">
    <property type="entry name" value="SUBTILASE_SER"/>
    <property type="match status" value="1"/>
</dbReference>
<evidence type="ECO:0000313" key="10">
    <source>
        <dbReference type="Proteomes" id="UP000568022"/>
    </source>
</evidence>
<feature type="active site" description="Charge relay system" evidence="5">
    <location>
        <position position="220"/>
    </location>
</feature>
<evidence type="ECO:0000256" key="6">
    <source>
        <dbReference type="RuleBase" id="RU003355"/>
    </source>
</evidence>
<evidence type="ECO:0000256" key="1">
    <source>
        <dbReference type="ARBA" id="ARBA00011073"/>
    </source>
</evidence>
<feature type="active site" description="Charge relay system" evidence="5">
    <location>
        <position position="390"/>
    </location>
</feature>
<dbReference type="InterPro" id="IPR036852">
    <property type="entry name" value="Peptidase_S8/S53_dom_sf"/>
</dbReference>
<reference evidence="9 10" key="1">
    <citation type="submission" date="2020-08" db="EMBL/GenBank/DDBJ databases">
        <title>Genomic Encyclopedia of Type Strains, Phase III (KMG-III): the genomes of soil and plant-associated and newly described type strains.</title>
        <authorList>
            <person name="Whitman W."/>
        </authorList>
    </citation>
    <scope>NUCLEOTIDE SEQUENCE [LARGE SCALE GENOMIC DNA]</scope>
    <source>
        <strain evidence="9 10">CECT 3226</strain>
    </source>
</reference>
<evidence type="ECO:0000259" key="8">
    <source>
        <dbReference type="Pfam" id="PF00082"/>
    </source>
</evidence>
<comment type="similarity">
    <text evidence="1 5 6">Belongs to the peptidase S8 family.</text>
</comment>
<evidence type="ECO:0000256" key="2">
    <source>
        <dbReference type="ARBA" id="ARBA00022670"/>
    </source>
</evidence>
<dbReference type="Pfam" id="PF00082">
    <property type="entry name" value="Peptidase_S8"/>
    <property type="match status" value="1"/>
</dbReference>
<feature type="active site" description="Charge relay system" evidence="5">
    <location>
        <position position="188"/>
    </location>
</feature>
<dbReference type="EMBL" id="JACHJE010000014">
    <property type="protein sequence ID" value="MBB5128737.1"/>
    <property type="molecule type" value="Genomic_DNA"/>
</dbReference>
<dbReference type="Gene3D" id="3.40.50.200">
    <property type="entry name" value="Peptidase S8/S53 domain"/>
    <property type="match status" value="1"/>
</dbReference>
<dbReference type="InterPro" id="IPR023828">
    <property type="entry name" value="Peptidase_S8_Ser-AS"/>
</dbReference>
<evidence type="ECO:0000256" key="7">
    <source>
        <dbReference type="SAM" id="MobiDB-lite"/>
    </source>
</evidence>
<evidence type="ECO:0000313" key="9">
    <source>
        <dbReference type="EMBL" id="MBB5128737.1"/>
    </source>
</evidence>
<dbReference type="PROSITE" id="PS51892">
    <property type="entry name" value="SUBTILASE"/>
    <property type="match status" value="1"/>
</dbReference>
<dbReference type="PANTHER" id="PTHR43806:SF11">
    <property type="entry name" value="CEREVISIN-RELATED"/>
    <property type="match status" value="1"/>
</dbReference>
<dbReference type="InterPro" id="IPR050131">
    <property type="entry name" value="Peptidase_S8_subtilisin-like"/>
</dbReference>
<organism evidence="9 10">
    <name type="scientific">Streptomyces griseoloalbus</name>
    <dbReference type="NCBI Taxonomy" id="67303"/>
    <lineage>
        <taxon>Bacteria</taxon>
        <taxon>Bacillati</taxon>
        <taxon>Actinomycetota</taxon>
        <taxon>Actinomycetes</taxon>
        <taxon>Kitasatosporales</taxon>
        <taxon>Streptomycetaceae</taxon>
        <taxon>Streptomyces</taxon>
    </lineage>
</organism>
<dbReference type="InterPro" id="IPR015500">
    <property type="entry name" value="Peptidase_S8_subtilisin-rel"/>
</dbReference>
<evidence type="ECO:0000256" key="5">
    <source>
        <dbReference type="PROSITE-ProRule" id="PRU01240"/>
    </source>
</evidence>
<accession>A0A7W8BSD9</accession>